<evidence type="ECO:0000259" key="3">
    <source>
        <dbReference type="Pfam" id="PF24883"/>
    </source>
</evidence>
<dbReference type="InterPro" id="IPR056884">
    <property type="entry name" value="NPHP3-like_N"/>
</dbReference>
<dbReference type="InterPro" id="IPR027417">
    <property type="entry name" value="P-loop_NTPase"/>
</dbReference>
<feature type="non-terminal residue" evidence="4">
    <location>
        <position position="466"/>
    </location>
</feature>
<evidence type="ECO:0000313" key="5">
    <source>
        <dbReference type="Proteomes" id="UP001140091"/>
    </source>
</evidence>
<proteinExistence type="predicted"/>
<dbReference type="Proteomes" id="UP001140091">
    <property type="component" value="Unassembled WGS sequence"/>
</dbReference>
<feature type="domain" description="Nephrocystin 3-like N-terminal" evidence="3">
    <location>
        <begin position="227"/>
        <end position="368"/>
    </location>
</feature>
<organism evidence="4 5">
    <name type="scientific">Candolleomyces eurysporus</name>
    <dbReference type="NCBI Taxonomy" id="2828524"/>
    <lineage>
        <taxon>Eukaryota</taxon>
        <taxon>Fungi</taxon>
        <taxon>Dikarya</taxon>
        <taxon>Basidiomycota</taxon>
        <taxon>Agaricomycotina</taxon>
        <taxon>Agaricomycetes</taxon>
        <taxon>Agaricomycetidae</taxon>
        <taxon>Agaricales</taxon>
        <taxon>Agaricineae</taxon>
        <taxon>Psathyrellaceae</taxon>
        <taxon>Candolleomyces</taxon>
    </lineage>
</organism>
<dbReference type="PANTHER" id="PTHR10039">
    <property type="entry name" value="AMELOGENIN"/>
    <property type="match status" value="1"/>
</dbReference>
<evidence type="ECO:0000256" key="1">
    <source>
        <dbReference type="ARBA" id="ARBA00022737"/>
    </source>
</evidence>
<reference evidence="4" key="1">
    <citation type="submission" date="2022-06" db="EMBL/GenBank/DDBJ databases">
        <title>Genome Sequence of Candolleomyces eurysporus.</title>
        <authorList>
            <person name="Buettner E."/>
        </authorList>
    </citation>
    <scope>NUCLEOTIDE SEQUENCE</scope>
    <source>
        <strain evidence="4">VTCC 930004</strain>
    </source>
</reference>
<evidence type="ECO:0000256" key="2">
    <source>
        <dbReference type="SAM" id="MobiDB-lite"/>
    </source>
</evidence>
<protein>
    <recommendedName>
        <fullName evidence="3">Nephrocystin 3-like N-terminal domain-containing protein</fullName>
    </recommendedName>
</protein>
<dbReference type="Pfam" id="PF24883">
    <property type="entry name" value="NPHP3_N"/>
    <property type="match status" value="1"/>
</dbReference>
<keyword evidence="1" id="KW-0677">Repeat</keyword>
<gene>
    <name evidence="4" type="ORF">H1R20_g3353</name>
</gene>
<accession>A0A9W8MK81</accession>
<evidence type="ECO:0000313" key="4">
    <source>
        <dbReference type="EMBL" id="KAJ2933741.1"/>
    </source>
</evidence>
<dbReference type="AlphaFoldDB" id="A0A9W8MK81"/>
<dbReference type="OrthoDB" id="3269932at2759"/>
<sequence length="466" mass="50901">MLKWPRFLPRFDGSVFFECPGSNSASEYTTWVDSTPNQGVHPSTPRDSLTPSLPQDSITQLSKHPSTNEADRVQSLHSSANAPCFVASPSTLIAQDPLSESSIHPATRGSKVTTSHDPQDRVLSLHCPQTVSQARLPSESLTEGAPVGGQSILGGAHHFRMRDLVHAPNATQVRIVNETSIQHNAINIERARFDALPKHPEMSVKRAEYLPDSRKPDVEELCERESNGTELVLCIHGPAGIGKSTLAGHLSDKFRSADRLAGSVSLSAFPTDTFGPEAIIKMIAHEIGSIHPQAIPKIVEAMDQCHSTSLENHLEKYILKPLQSLNRGQPLIIIIDAMDEWPDHPTFIKALAHLNSQSHVVKFLITDRLNPCASHLPGIEKISIRTYALGSIPKEVIKTYFHKHLETVPWADGRMATPSDVDKLTELSGGLPVWAANVIALLSLRLSESPPHEILEEIVGNSSDGI</sequence>
<feature type="region of interest" description="Disordered" evidence="2">
    <location>
        <begin position="33"/>
        <end position="75"/>
    </location>
</feature>
<dbReference type="SUPFAM" id="SSF52540">
    <property type="entry name" value="P-loop containing nucleoside triphosphate hydrolases"/>
    <property type="match status" value="1"/>
</dbReference>
<dbReference type="EMBL" id="JANBPK010000737">
    <property type="protein sequence ID" value="KAJ2933741.1"/>
    <property type="molecule type" value="Genomic_DNA"/>
</dbReference>
<comment type="caution">
    <text evidence="4">The sequence shown here is derived from an EMBL/GenBank/DDBJ whole genome shotgun (WGS) entry which is preliminary data.</text>
</comment>
<name>A0A9W8MK81_9AGAR</name>
<dbReference type="Gene3D" id="3.40.50.300">
    <property type="entry name" value="P-loop containing nucleotide triphosphate hydrolases"/>
    <property type="match status" value="1"/>
</dbReference>
<keyword evidence="5" id="KW-1185">Reference proteome</keyword>
<feature type="compositionally biased region" description="Polar residues" evidence="2">
    <location>
        <begin position="33"/>
        <end position="68"/>
    </location>
</feature>